<sequence>MKLVVLTYGTDGDTRPMIALCRALMDAGHAPHLLADEGTLALAHALGVPCSPIAGDIRGLLDPAAGISGVVQEGASFTRTAQALARIANTHAQAWMGAAVEAGQGCDGLILSGLAGFAGLSAAQALGIPAVGTSIIPLTPTAEFASPFLPPRWVPRALHRASHRVANRLFWYAFRKAINRARASVGGLPPLRALPQGHPMLYGVSPTLLPQPRDWPRNAQVCGQWPLPAPDWSPPGPLMDFLAAGDAPVYVGFGSMVGFEPRRMRDVIVEGVAGRRAVFHPGWSGMDTAGLPSNIFVVGEAPHAWLFPRMSAVVHHGGAGTAHSATRAGVPSVVVPFAGDQPFWAERLRRLGAAPPPLDVRKLTGTQLGQAIAATQSGAMRGRARELGEAMGAEDGLAAAVGMIERLIAAGGKPPEHRVATGAQHAVGRHAVRS</sequence>
<feature type="domain" description="Erythromycin biosynthesis protein CIII-like C-terminal" evidence="1">
    <location>
        <begin position="284"/>
        <end position="394"/>
    </location>
</feature>
<dbReference type="PANTHER" id="PTHR48050:SF13">
    <property type="entry name" value="STEROL 3-BETA-GLUCOSYLTRANSFERASE UGT80A2"/>
    <property type="match status" value="1"/>
</dbReference>
<evidence type="ECO:0000259" key="1">
    <source>
        <dbReference type="Pfam" id="PF06722"/>
    </source>
</evidence>
<dbReference type="InterPro" id="IPR002213">
    <property type="entry name" value="UDP_glucos_trans"/>
</dbReference>
<dbReference type="RefSeq" id="WP_224039231.1">
    <property type="nucleotide sequence ID" value="NZ_CAJZAH010000001.1"/>
</dbReference>
<reference evidence="2 3" key="1">
    <citation type="submission" date="2021-08" db="EMBL/GenBank/DDBJ databases">
        <authorList>
            <person name="Peeters C."/>
        </authorList>
    </citation>
    <scope>NUCLEOTIDE SEQUENCE [LARGE SCALE GENOMIC DNA]</scope>
    <source>
        <strain evidence="2 3">LMG 21510</strain>
    </source>
</reference>
<organism evidence="2 3">
    <name type="scientific">Cupriavidus respiraculi</name>
    <dbReference type="NCBI Taxonomy" id="195930"/>
    <lineage>
        <taxon>Bacteria</taxon>
        <taxon>Pseudomonadati</taxon>
        <taxon>Pseudomonadota</taxon>
        <taxon>Betaproteobacteria</taxon>
        <taxon>Burkholderiales</taxon>
        <taxon>Burkholderiaceae</taxon>
        <taxon>Cupriavidus</taxon>
    </lineage>
</organism>
<dbReference type="InterPro" id="IPR010610">
    <property type="entry name" value="EryCIII-like_C"/>
</dbReference>
<dbReference type="Gene3D" id="3.40.50.2000">
    <property type="entry name" value="Glycogen Phosphorylase B"/>
    <property type="match status" value="2"/>
</dbReference>
<dbReference type="InterPro" id="IPR050426">
    <property type="entry name" value="Glycosyltransferase_28"/>
</dbReference>
<dbReference type="Pfam" id="PF06722">
    <property type="entry name" value="EryCIII-like_C"/>
    <property type="match status" value="1"/>
</dbReference>
<keyword evidence="2" id="KW-0808">Transferase</keyword>
<gene>
    <name evidence="2" type="primary">tylN</name>
    <name evidence="2" type="ORF">LMG21510_00307</name>
</gene>
<proteinExistence type="predicted"/>
<accession>A0ABM8WFT9</accession>
<dbReference type="GO" id="GO:0016757">
    <property type="term" value="F:glycosyltransferase activity"/>
    <property type="evidence" value="ECO:0007669"/>
    <property type="project" value="UniProtKB-KW"/>
</dbReference>
<comment type="caution">
    <text evidence="2">The sequence shown here is derived from an EMBL/GenBank/DDBJ whole genome shotgun (WGS) entry which is preliminary data.</text>
</comment>
<evidence type="ECO:0000313" key="2">
    <source>
        <dbReference type="EMBL" id="CAG9166183.1"/>
    </source>
</evidence>
<dbReference type="EMBL" id="CAJZAH010000001">
    <property type="protein sequence ID" value="CAG9166183.1"/>
    <property type="molecule type" value="Genomic_DNA"/>
</dbReference>
<dbReference type="Proteomes" id="UP000721236">
    <property type="component" value="Unassembled WGS sequence"/>
</dbReference>
<dbReference type="SUPFAM" id="SSF53756">
    <property type="entry name" value="UDP-Glycosyltransferase/glycogen phosphorylase"/>
    <property type="match status" value="1"/>
</dbReference>
<dbReference type="PANTHER" id="PTHR48050">
    <property type="entry name" value="STEROL 3-BETA-GLUCOSYLTRANSFERASE"/>
    <property type="match status" value="1"/>
</dbReference>
<name>A0ABM8WFT9_9BURK</name>
<protein>
    <submittedName>
        <fullName evidence="2">O-mycaminosyltylonolide 6-deoxyallosyltransferase</fullName>
        <ecNumber evidence="2">2.4.1.317</ecNumber>
    </submittedName>
</protein>
<evidence type="ECO:0000313" key="3">
    <source>
        <dbReference type="Proteomes" id="UP000721236"/>
    </source>
</evidence>
<keyword evidence="3" id="KW-1185">Reference proteome</keyword>
<dbReference type="CDD" id="cd03784">
    <property type="entry name" value="GT1_Gtf-like"/>
    <property type="match status" value="1"/>
</dbReference>
<dbReference type="EC" id="2.4.1.317" evidence="2"/>
<keyword evidence="2" id="KW-0328">Glycosyltransferase</keyword>